<evidence type="ECO:0000313" key="6">
    <source>
        <dbReference type="Proteomes" id="UP000095463"/>
    </source>
</evidence>
<dbReference type="Pfam" id="PF13377">
    <property type="entry name" value="Peripla_BP_3"/>
    <property type="match status" value="1"/>
</dbReference>
<dbReference type="PRINTS" id="PR00036">
    <property type="entry name" value="HTHLACI"/>
</dbReference>
<protein>
    <submittedName>
        <fullName evidence="5">LacI family transcriptional regulator</fullName>
    </submittedName>
</protein>
<dbReference type="EMBL" id="LAJE02000150">
    <property type="protein sequence ID" value="OEO31662.1"/>
    <property type="molecule type" value="Genomic_DNA"/>
</dbReference>
<evidence type="ECO:0000256" key="1">
    <source>
        <dbReference type="ARBA" id="ARBA00023015"/>
    </source>
</evidence>
<dbReference type="PROSITE" id="PS00356">
    <property type="entry name" value="HTH_LACI_1"/>
    <property type="match status" value="1"/>
</dbReference>
<evidence type="ECO:0000313" key="5">
    <source>
        <dbReference type="EMBL" id="OEO31662.1"/>
    </source>
</evidence>
<dbReference type="SUPFAM" id="SSF53822">
    <property type="entry name" value="Periplasmic binding protein-like I"/>
    <property type="match status" value="1"/>
</dbReference>
<comment type="caution">
    <text evidence="5">The sequence shown here is derived from an EMBL/GenBank/DDBJ whole genome shotgun (WGS) entry which is preliminary data.</text>
</comment>
<dbReference type="RefSeq" id="WP_069909156.1">
    <property type="nucleotide sequence ID" value="NZ_LAJE02000150.1"/>
</dbReference>
<dbReference type="GO" id="GO:0003700">
    <property type="term" value="F:DNA-binding transcription factor activity"/>
    <property type="evidence" value="ECO:0007669"/>
    <property type="project" value="TreeGrafter"/>
</dbReference>
<keyword evidence="1" id="KW-0805">Transcription regulation</keyword>
<dbReference type="Gene3D" id="3.40.50.2300">
    <property type="match status" value="2"/>
</dbReference>
<dbReference type="PROSITE" id="PS50932">
    <property type="entry name" value="HTH_LACI_2"/>
    <property type="match status" value="1"/>
</dbReference>
<dbReference type="InterPro" id="IPR000843">
    <property type="entry name" value="HTH_LacI"/>
</dbReference>
<dbReference type="InterPro" id="IPR046335">
    <property type="entry name" value="LacI/GalR-like_sensor"/>
</dbReference>
<proteinExistence type="predicted"/>
<gene>
    <name evidence="5" type="ORF">VW23_015115</name>
</gene>
<dbReference type="Gene3D" id="1.10.260.40">
    <property type="entry name" value="lambda repressor-like DNA-binding domains"/>
    <property type="match status" value="1"/>
</dbReference>
<dbReference type="SUPFAM" id="SSF47413">
    <property type="entry name" value="lambda repressor-like DNA-binding domains"/>
    <property type="match status" value="1"/>
</dbReference>
<feature type="domain" description="HTH lacI-type" evidence="4">
    <location>
        <begin position="2"/>
        <end position="58"/>
    </location>
</feature>
<evidence type="ECO:0000256" key="2">
    <source>
        <dbReference type="ARBA" id="ARBA00023125"/>
    </source>
</evidence>
<accession>A0A1E5XSS7</accession>
<dbReference type="Proteomes" id="UP000095463">
    <property type="component" value="Unassembled WGS sequence"/>
</dbReference>
<dbReference type="Pfam" id="PF00356">
    <property type="entry name" value="LacI"/>
    <property type="match status" value="1"/>
</dbReference>
<keyword evidence="3" id="KW-0804">Transcription</keyword>
<keyword evidence="6" id="KW-1185">Reference proteome</keyword>
<dbReference type="OrthoDB" id="5681588at2"/>
<dbReference type="SMART" id="SM00354">
    <property type="entry name" value="HTH_LACI"/>
    <property type="match status" value="1"/>
</dbReference>
<reference evidence="5 6" key="1">
    <citation type="journal article" date="2015" name="Genome Announc.">
        <title>Genome Assemblies of Three Soil-Associated Devosia species: D. insulae, D. limi, and D. soli.</title>
        <authorList>
            <person name="Hassan Y.I."/>
            <person name="Lepp D."/>
            <person name="Zhou T."/>
        </authorList>
    </citation>
    <scope>NUCLEOTIDE SEQUENCE [LARGE SCALE GENOMIC DNA]</scope>
    <source>
        <strain evidence="5 6">DS-56</strain>
    </source>
</reference>
<keyword evidence="2" id="KW-0238">DNA-binding</keyword>
<dbReference type="PANTHER" id="PTHR30146">
    <property type="entry name" value="LACI-RELATED TRANSCRIPTIONAL REPRESSOR"/>
    <property type="match status" value="1"/>
</dbReference>
<dbReference type="CDD" id="cd01392">
    <property type="entry name" value="HTH_LacI"/>
    <property type="match status" value="1"/>
</dbReference>
<evidence type="ECO:0000259" key="4">
    <source>
        <dbReference type="PROSITE" id="PS50932"/>
    </source>
</evidence>
<dbReference type="PANTHER" id="PTHR30146:SF149">
    <property type="entry name" value="HTH-TYPE TRANSCRIPTIONAL REGULATOR EBGR"/>
    <property type="match status" value="1"/>
</dbReference>
<dbReference type="AlphaFoldDB" id="A0A1E5XSS7"/>
<organism evidence="5 6">
    <name type="scientific">Devosia insulae DS-56</name>
    <dbReference type="NCBI Taxonomy" id="1116389"/>
    <lineage>
        <taxon>Bacteria</taxon>
        <taxon>Pseudomonadati</taxon>
        <taxon>Pseudomonadota</taxon>
        <taxon>Alphaproteobacteria</taxon>
        <taxon>Hyphomicrobiales</taxon>
        <taxon>Devosiaceae</taxon>
        <taxon>Devosia</taxon>
    </lineage>
</organism>
<evidence type="ECO:0000256" key="3">
    <source>
        <dbReference type="ARBA" id="ARBA00023163"/>
    </source>
</evidence>
<dbReference type="InterPro" id="IPR028082">
    <property type="entry name" value="Peripla_BP_I"/>
</dbReference>
<sequence length="341" mass="38035">MVTIKEIAKAVGVSSATVSRVLNFDQTLSVTPKTRQAIIETAEALKYETPRARNRAYQQGLGKVALVHYLRPDQEFVDPYYVGLRLGIESRCQALKIETIKVYHTDSLPEASLLRGASGIIAIGRHDENEIDWLKRHNRNLVFADFAPPTDEIDSVEADLMLATRKLLQSLREAGYRRIAFAGWVDVYDGVAPTRVERRCRAYTEWAKEAGVFDERICLTDGKTEDSGYRLTRQILSQPDRPDALITANDNMAVGAYRAIHEMGLSIPDDIAVASFNDISVAQFLNPPLTTVHLPAEEIGEGAVELLLERMGGRELPKRVTLATSIRWRGSTRIRASQTAN</sequence>
<dbReference type="InterPro" id="IPR010982">
    <property type="entry name" value="Lambda_DNA-bd_dom_sf"/>
</dbReference>
<name>A0A1E5XSS7_9HYPH</name>
<dbReference type="CDD" id="cd01544">
    <property type="entry name" value="PBP1_GalR"/>
    <property type="match status" value="1"/>
</dbReference>
<dbReference type="GO" id="GO:0000976">
    <property type="term" value="F:transcription cis-regulatory region binding"/>
    <property type="evidence" value="ECO:0007669"/>
    <property type="project" value="TreeGrafter"/>
</dbReference>